<sequence length="212" mass="24706">MKYIDAKTQHIRNLLYPIIGETKAKTYFSYYGIMKDKAMFALYKDDKFYLHIPNHCLEENIAKNLSLLLDSQTGINLKSFYLIPPDLLNDLQQVSHWVVESVKDILHTKQNQYMEKKKCIRTLPNMTIQLERTLKKLGVYSIDDLVDRGEIDIFVNLLKIGVDADQALLFRLHGAINRQYIYTISDKTKQNLLNDADNALYAAGLRKRFNTR</sequence>
<dbReference type="Proteomes" id="UP000509790">
    <property type="component" value="Chromosome"/>
</dbReference>
<organism evidence="1 2">
    <name type="scientific">Glaesserella parasuis</name>
    <name type="common">Haemophilus parasuis</name>
    <dbReference type="NCBI Taxonomy" id="738"/>
    <lineage>
        <taxon>Bacteria</taxon>
        <taxon>Pseudomonadati</taxon>
        <taxon>Pseudomonadota</taxon>
        <taxon>Gammaproteobacteria</taxon>
        <taxon>Pasteurellales</taxon>
        <taxon>Pasteurellaceae</taxon>
        <taxon>Glaesserella</taxon>
    </lineage>
</organism>
<name>A0A6I5WR09_GLAPU</name>
<dbReference type="SUPFAM" id="SSF159894">
    <property type="entry name" value="YgaC/TfoX-N like"/>
    <property type="match status" value="1"/>
</dbReference>
<dbReference type="PANTHER" id="PTHR36121:SF1">
    <property type="entry name" value="PROTEIN SXY"/>
    <property type="match status" value="1"/>
</dbReference>
<accession>A0A6I5WR09</accession>
<dbReference type="InterPro" id="IPR026256">
    <property type="entry name" value="TfoX-like_gammaprotbact"/>
</dbReference>
<evidence type="ECO:0000313" key="1">
    <source>
        <dbReference type="EMBL" id="QKY73938.1"/>
    </source>
</evidence>
<gene>
    <name evidence="1" type="ORF">FLK62_12555</name>
</gene>
<reference evidence="1 2" key="1">
    <citation type="submission" date="2019-06" db="EMBL/GenBank/DDBJ databases">
        <title>Complete genome sequence of Haemophilus parasuis HPS412.</title>
        <authorList>
            <person name="Yang S."/>
            <person name="Huang C."/>
        </authorList>
    </citation>
    <scope>NUCLEOTIDE SEQUENCE [LARGE SCALE GENOMIC DNA]</scope>
    <source>
        <strain evidence="1 2">HPS412</strain>
    </source>
</reference>
<dbReference type="Gene3D" id="3.30.1460.30">
    <property type="entry name" value="YgaC/TfoX-N like chaperone"/>
    <property type="match status" value="1"/>
</dbReference>
<dbReference type="Gene3D" id="1.10.150.20">
    <property type="entry name" value="5' to 3' exonuclease, C-terminal subdomain"/>
    <property type="match status" value="1"/>
</dbReference>
<dbReference type="Pfam" id="PF04993">
    <property type="entry name" value="TfoX_N"/>
    <property type="match status" value="1"/>
</dbReference>
<dbReference type="InterPro" id="IPR007077">
    <property type="entry name" value="TfoX_C"/>
</dbReference>
<dbReference type="GO" id="GO:0030420">
    <property type="term" value="P:establishment of competence for transformation"/>
    <property type="evidence" value="ECO:0007669"/>
    <property type="project" value="InterPro"/>
</dbReference>
<dbReference type="InterPro" id="IPR007076">
    <property type="entry name" value="TfoX_N"/>
</dbReference>
<protein>
    <submittedName>
        <fullName evidence="1">TfoX/Sxy family DNA transformation protein</fullName>
    </submittedName>
</protein>
<dbReference type="KEGG" id="hpak:JT17_06875"/>
<evidence type="ECO:0000313" key="2">
    <source>
        <dbReference type="Proteomes" id="UP000509790"/>
    </source>
</evidence>
<dbReference type="SMR" id="A0A6I5WR09"/>
<dbReference type="Pfam" id="PF04994">
    <property type="entry name" value="TfoX_C"/>
    <property type="match status" value="1"/>
</dbReference>
<dbReference type="PANTHER" id="PTHR36121">
    <property type="entry name" value="PROTEIN SXY"/>
    <property type="match status" value="1"/>
</dbReference>
<dbReference type="InterPro" id="IPR047525">
    <property type="entry name" value="TfoX-like"/>
</dbReference>
<dbReference type="GeneID" id="66619889"/>
<dbReference type="EMBL" id="CP041334">
    <property type="protein sequence ID" value="QKY73938.1"/>
    <property type="molecule type" value="Genomic_DNA"/>
</dbReference>
<dbReference type="AlphaFoldDB" id="A0A6I5WR09"/>
<dbReference type="PIRSF" id="PIRSF028788">
    <property type="entry name" value="TfoX_Sxy"/>
    <property type="match status" value="1"/>
</dbReference>
<dbReference type="KEGG" id="hpas:JL26_09480"/>
<proteinExistence type="predicted"/>
<dbReference type="RefSeq" id="WP_005711167.1">
    <property type="nucleotide sequence ID" value="NZ_CP009158.1"/>
</dbReference>